<dbReference type="InterPro" id="IPR027417">
    <property type="entry name" value="P-loop_NTPase"/>
</dbReference>
<dbReference type="SMART" id="SM00382">
    <property type="entry name" value="AAA"/>
    <property type="match status" value="1"/>
</dbReference>
<dbReference type="Pfam" id="PF00005">
    <property type="entry name" value="ABC_tran"/>
    <property type="match status" value="1"/>
</dbReference>
<protein>
    <submittedName>
        <fullName evidence="6">ABC transporter ATP-binding protein</fullName>
    </submittedName>
</protein>
<accession>A0ABS1QYT6</accession>
<evidence type="ECO:0000256" key="4">
    <source>
        <dbReference type="ARBA" id="ARBA00022840"/>
    </source>
</evidence>
<keyword evidence="2" id="KW-0813">Transport</keyword>
<dbReference type="Proteomes" id="UP000625283">
    <property type="component" value="Unassembled WGS sequence"/>
</dbReference>
<keyword evidence="7" id="KW-1185">Reference proteome</keyword>
<evidence type="ECO:0000256" key="2">
    <source>
        <dbReference type="ARBA" id="ARBA00022448"/>
    </source>
</evidence>
<keyword evidence="4 6" id="KW-0067">ATP-binding</keyword>
<dbReference type="Gene3D" id="3.40.50.300">
    <property type="entry name" value="P-loop containing nucleotide triphosphate hydrolases"/>
    <property type="match status" value="1"/>
</dbReference>
<dbReference type="EMBL" id="JAERTY010000001">
    <property type="protein sequence ID" value="MBL1407355.1"/>
    <property type="molecule type" value="Genomic_DNA"/>
</dbReference>
<evidence type="ECO:0000256" key="3">
    <source>
        <dbReference type="ARBA" id="ARBA00022741"/>
    </source>
</evidence>
<feature type="domain" description="ABC transporter" evidence="5">
    <location>
        <begin position="6"/>
        <end position="235"/>
    </location>
</feature>
<dbReference type="SUPFAM" id="SSF52540">
    <property type="entry name" value="P-loop containing nucleoside triphosphate hydrolases"/>
    <property type="match status" value="1"/>
</dbReference>
<sequence>MEHPILSVNNLSHKYQIQWAVKDIDFEITRKGIYGLLGANGAGKSTIMNIMSGVLNQSHGEVFIKGINIKEQPIEAKKKIGFLPQKPPLLLEMTVEEFLIHAARLRLMDRRAIPEAVDIVLEKCALTHFKRRVLSNLSGGYQQRVGIAQAIIHNPEIVIFDEPTNGLDPNQILEVRKLIKSIAEERTVILSTHILQEVQALCDQIWMIHEGTMVFTGSLHDFDTHLSPSVLKVILKGLPSTSELEDIPGILSACHMEKAEYHLEYDLNEETLERLVEKSMEKGWRLIEIVREKKSLENVFATLSQHKK</sequence>
<name>A0ABS1QYT6_9SPHI</name>
<comment type="caution">
    <text evidence="6">The sequence shown here is derived from an EMBL/GenBank/DDBJ whole genome shotgun (WGS) entry which is preliminary data.</text>
</comment>
<dbReference type="PANTHER" id="PTHR43335">
    <property type="entry name" value="ABC TRANSPORTER, ATP-BINDING PROTEIN"/>
    <property type="match status" value="1"/>
</dbReference>
<keyword evidence="3" id="KW-0547">Nucleotide-binding</keyword>
<evidence type="ECO:0000259" key="5">
    <source>
        <dbReference type="PROSITE" id="PS50893"/>
    </source>
</evidence>
<dbReference type="InterPro" id="IPR003593">
    <property type="entry name" value="AAA+_ATPase"/>
</dbReference>
<evidence type="ECO:0000313" key="7">
    <source>
        <dbReference type="Proteomes" id="UP000625283"/>
    </source>
</evidence>
<evidence type="ECO:0000313" key="6">
    <source>
        <dbReference type="EMBL" id="MBL1407355.1"/>
    </source>
</evidence>
<dbReference type="InterPro" id="IPR003439">
    <property type="entry name" value="ABC_transporter-like_ATP-bd"/>
</dbReference>
<proteinExistence type="inferred from homology"/>
<dbReference type="PROSITE" id="PS50893">
    <property type="entry name" value="ABC_TRANSPORTER_2"/>
    <property type="match status" value="1"/>
</dbReference>
<dbReference type="GO" id="GO:0005524">
    <property type="term" value="F:ATP binding"/>
    <property type="evidence" value="ECO:0007669"/>
    <property type="project" value="UniProtKB-KW"/>
</dbReference>
<organism evidence="6 7">
    <name type="scientific">Sphingobacterium faecale</name>
    <dbReference type="NCBI Taxonomy" id="2803775"/>
    <lineage>
        <taxon>Bacteria</taxon>
        <taxon>Pseudomonadati</taxon>
        <taxon>Bacteroidota</taxon>
        <taxon>Sphingobacteriia</taxon>
        <taxon>Sphingobacteriales</taxon>
        <taxon>Sphingobacteriaceae</taxon>
        <taxon>Sphingobacterium</taxon>
    </lineage>
</organism>
<comment type="similarity">
    <text evidence="1">Belongs to the ABC transporter superfamily.</text>
</comment>
<reference evidence="6 7" key="1">
    <citation type="submission" date="2021-01" db="EMBL/GenBank/DDBJ databases">
        <title>C459-1 draft genome sequence.</title>
        <authorList>
            <person name="Zhang X.-F."/>
        </authorList>
    </citation>
    <scope>NUCLEOTIDE SEQUENCE [LARGE SCALE GENOMIC DNA]</scope>
    <source>
        <strain evidence="7">C459-1</strain>
    </source>
</reference>
<evidence type="ECO:0000256" key="1">
    <source>
        <dbReference type="ARBA" id="ARBA00005417"/>
    </source>
</evidence>
<dbReference type="PANTHER" id="PTHR43335:SF4">
    <property type="entry name" value="ABC TRANSPORTER, ATP-BINDING PROTEIN"/>
    <property type="match status" value="1"/>
</dbReference>
<gene>
    <name evidence="6" type="ORF">JKG61_01185</name>
</gene>